<dbReference type="InterPro" id="IPR027417">
    <property type="entry name" value="P-loop_NTPase"/>
</dbReference>
<dbReference type="GO" id="GO:0016887">
    <property type="term" value="F:ATP hydrolysis activity"/>
    <property type="evidence" value="ECO:0007669"/>
    <property type="project" value="InterPro"/>
</dbReference>
<protein>
    <submittedName>
        <fullName evidence="5">ABC-type nitrate/sulfonate/bicarbonate transport system, ATPase component</fullName>
    </submittedName>
</protein>
<keyword evidence="2" id="KW-0547">Nucleotide-binding</keyword>
<dbReference type="PATRIC" id="fig|1502723.3.peg.780"/>
<evidence type="ECO:0000259" key="4">
    <source>
        <dbReference type="PROSITE" id="PS50893"/>
    </source>
</evidence>
<comment type="caution">
    <text evidence="5">The sequence shown here is derived from an EMBL/GenBank/DDBJ whole genome shotgun (WGS) entry which is preliminary data.</text>
</comment>
<keyword evidence="1" id="KW-0813">Transport</keyword>
<evidence type="ECO:0000256" key="1">
    <source>
        <dbReference type="ARBA" id="ARBA00022448"/>
    </source>
</evidence>
<name>A0A0D8B5U7_9ACTN</name>
<accession>A0A0D8B5U7</accession>
<dbReference type="AlphaFoldDB" id="A0A0D8B5U7"/>
<dbReference type="PROSITE" id="PS50893">
    <property type="entry name" value="ABC_TRANSPORTER_2"/>
    <property type="match status" value="1"/>
</dbReference>
<dbReference type="CDD" id="cd03293">
    <property type="entry name" value="ABC_NrtD_SsuB_transporters"/>
    <property type="match status" value="1"/>
</dbReference>
<dbReference type="SMART" id="SM00382">
    <property type="entry name" value="AAA"/>
    <property type="match status" value="1"/>
</dbReference>
<feature type="domain" description="ABC transporter" evidence="4">
    <location>
        <begin position="23"/>
        <end position="244"/>
    </location>
</feature>
<reference evidence="5 6" key="2">
    <citation type="journal article" date="2016" name="Genome Announc.">
        <title>Permanent Draft Genome Sequences for Two Variants of Frankia sp. Strain CpI1, the First Frankia Strain Isolated from Root Nodules of Comptonia peregrina.</title>
        <authorList>
            <person name="Oshone R."/>
            <person name="Hurst S.G.IV."/>
            <person name="Abebe-Akele F."/>
            <person name="Simpson S."/>
            <person name="Morris K."/>
            <person name="Thomas W.K."/>
            <person name="Tisa L.S."/>
        </authorList>
    </citation>
    <scope>NUCLEOTIDE SEQUENCE [LARGE SCALE GENOMIC DNA]</scope>
    <source>
        <strain evidence="6">CpI1-S</strain>
    </source>
</reference>
<dbReference type="InterPro" id="IPR003593">
    <property type="entry name" value="AAA+_ATPase"/>
</dbReference>
<dbReference type="InterPro" id="IPR050166">
    <property type="entry name" value="ABC_transporter_ATP-bind"/>
</dbReference>
<dbReference type="Proteomes" id="UP000032545">
    <property type="component" value="Unassembled WGS sequence"/>
</dbReference>
<dbReference type="GO" id="GO:0005524">
    <property type="term" value="F:ATP binding"/>
    <property type="evidence" value="ECO:0007669"/>
    <property type="project" value="UniProtKB-KW"/>
</dbReference>
<evidence type="ECO:0000313" key="5">
    <source>
        <dbReference type="EMBL" id="KJE19480.1"/>
    </source>
</evidence>
<evidence type="ECO:0000256" key="3">
    <source>
        <dbReference type="ARBA" id="ARBA00022840"/>
    </source>
</evidence>
<dbReference type="Pfam" id="PF00005">
    <property type="entry name" value="ABC_tran"/>
    <property type="match status" value="1"/>
</dbReference>
<evidence type="ECO:0000256" key="2">
    <source>
        <dbReference type="ARBA" id="ARBA00022741"/>
    </source>
</evidence>
<dbReference type="PANTHER" id="PTHR42788:SF20">
    <property type="entry name" value="ABC TRANSPORTER ATP-BINDING PROTEIN"/>
    <property type="match status" value="1"/>
</dbReference>
<evidence type="ECO:0000313" key="6">
    <source>
        <dbReference type="Proteomes" id="UP000032545"/>
    </source>
</evidence>
<sequence>MSPTARLRGRKGETVPLAPGIALAFDDVGKTFSDGTDALRGVSLTVADGEFVTVVGPSGSGKSTLLRIASGLTEPSSGTVAVGPKAPGYVFQDPTLLPWRTVEGNVGLFAQLDRVPKKRRRELVAAAISLTELEGFERHRPTALSGGMRMRVSLARALTVRPSLFLFDEPFGAVDEITRQRLGEEVQRLHARERFAGVFVTHSVVEAVWLASRVVVLSARPGRVLAQVDVPFAYPRPADLRFDAAFGDVARTVSAALQESFT</sequence>
<proteinExistence type="predicted"/>
<gene>
    <name evidence="5" type="ORF">FF36_06252</name>
</gene>
<dbReference type="Gene3D" id="3.40.50.300">
    <property type="entry name" value="P-loop containing nucleotide triphosphate hydrolases"/>
    <property type="match status" value="1"/>
</dbReference>
<keyword evidence="6" id="KW-1185">Reference proteome</keyword>
<organism evidence="5 6">
    <name type="scientific">Frankia torreyi</name>
    <dbReference type="NCBI Taxonomy" id="1856"/>
    <lineage>
        <taxon>Bacteria</taxon>
        <taxon>Bacillati</taxon>
        <taxon>Actinomycetota</taxon>
        <taxon>Actinomycetes</taxon>
        <taxon>Frankiales</taxon>
        <taxon>Frankiaceae</taxon>
        <taxon>Frankia</taxon>
    </lineage>
</organism>
<dbReference type="PROSITE" id="PS00211">
    <property type="entry name" value="ABC_TRANSPORTER_1"/>
    <property type="match status" value="1"/>
</dbReference>
<dbReference type="InterPro" id="IPR003439">
    <property type="entry name" value="ABC_transporter-like_ATP-bd"/>
</dbReference>
<dbReference type="InterPro" id="IPR017871">
    <property type="entry name" value="ABC_transporter-like_CS"/>
</dbReference>
<dbReference type="SUPFAM" id="SSF52540">
    <property type="entry name" value="P-loop containing nucleoside triphosphate hydrolases"/>
    <property type="match status" value="1"/>
</dbReference>
<dbReference type="EMBL" id="JYFN01000104">
    <property type="protein sequence ID" value="KJE19480.1"/>
    <property type="molecule type" value="Genomic_DNA"/>
</dbReference>
<keyword evidence="3" id="KW-0067">ATP-binding</keyword>
<reference evidence="6" key="1">
    <citation type="submission" date="2015-02" db="EMBL/GenBank/DDBJ databases">
        <title>Draft Genome of Frankia sp. CpI1-S.</title>
        <authorList>
            <person name="Oshone R.T."/>
            <person name="Ngom M."/>
            <person name="Ghodhbane-Gtari F."/>
            <person name="Gtari M."/>
            <person name="Morris K."/>
            <person name="Thomas K."/>
            <person name="Sen A."/>
            <person name="Tisa L.S."/>
        </authorList>
    </citation>
    <scope>NUCLEOTIDE SEQUENCE [LARGE SCALE GENOMIC DNA]</scope>
    <source>
        <strain evidence="6">CpI1-S</strain>
    </source>
</reference>
<dbReference type="PANTHER" id="PTHR42788">
    <property type="entry name" value="TAURINE IMPORT ATP-BINDING PROTEIN-RELATED"/>
    <property type="match status" value="1"/>
</dbReference>
<dbReference type="RefSeq" id="WP_199865561.1">
    <property type="nucleotide sequence ID" value="NZ_JYFN01000104.1"/>
</dbReference>